<dbReference type="Proteomes" id="UP001345963">
    <property type="component" value="Unassembled WGS sequence"/>
</dbReference>
<reference evidence="2 3" key="1">
    <citation type="submission" date="2021-07" db="EMBL/GenBank/DDBJ databases">
        <authorList>
            <person name="Palmer J.M."/>
        </authorList>
    </citation>
    <scope>NUCLEOTIDE SEQUENCE [LARGE SCALE GENOMIC DNA]</scope>
    <source>
        <strain evidence="2 3">AT_MEX2019</strain>
        <tissue evidence="2">Muscle</tissue>
    </source>
</reference>
<name>A0ABU7B068_9TELE</name>
<feature type="compositionally biased region" description="Polar residues" evidence="1">
    <location>
        <begin position="1"/>
        <end position="10"/>
    </location>
</feature>
<sequence length="80" mass="8578">ANTTERSIGHQTGAHHSGTRPKNPHRQHPTKAGRHLLGPLRDPQAISAPPVPRRASSPQAKEAQVALWEDGGTDSKLSHS</sequence>
<evidence type="ECO:0000256" key="1">
    <source>
        <dbReference type="SAM" id="MobiDB-lite"/>
    </source>
</evidence>
<feature type="compositionally biased region" description="Low complexity" evidence="1">
    <location>
        <begin position="45"/>
        <end position="60"/>
    </location>
</feature>
<proteinExistence type="predicted"/>
<gene>
    <name evidence="2" type="ORF">ATANTOWER_029995</name>
</gene>
<protein>
    <submittedName>
        <fullName evidence="2">Uncharacterized protein</fullName>
    </submittedName>
</protein>
<dbReference type="EMBL" id="JAHUTI010037424">
    <property type="protein sequence ID" value="MED6243917.1"/>
    <property type="molecule type" value="Genomic_DNA"/>
</dbReference>
<evidence type="ECO:0000313" key="3">
    <source>
        <dbReference type="Proteomes" id="UP001345963"/>
    </source>
</evidence>
<feature type="region of interest" description="Disordered" evidence="1">
    <location>
        <begin position="1"/>
        <end position="80"/>
    </location>
</feature>
<accession>A0ABU7B068</accession>
<organism evidence="2 3">
    <name type="scientific">Ataeniobius toweri</name>
    <dbReference type="NCBI Taxonomy" id="208326"/>
    <lineage>
        <taxon>Eukaryota</taxon>
        <taxon>Metazoa</taxon>
        <taxon>Chordata</taxon>
        <taxon>Craniata</taxon>
        <taxon>Vertebrata</taxon>
        <taxon>Euteleostomi</taxon>
        <taxon>Actinopterygii</taxon>
        <taxon>Neopterygii</taxon>
        <taxon>Teleostei</taxon>
        <taxon>Neoteleostei</taxon>
        <taxon>Acanthomorphata</taxon>
        <taxon>Ovalentaria</taxon>
        <taxon>Atherinomorphae</taxon>
        <taxon>Cyprinodontiformes</taxon>
        <taxon>Goodeidae</taxon>
        <taxon>Ataeniobius</taxon>
    </lineage>
</organism>
<keyword evidence="3" id="KW-1185">Reference proteome</keyword>
<feature type="compositionally biased region" description="Basic residues" evidence="1">
    <location>
        <begin position="17"/>
        <end position="34"/>
    </location>
</feature>
<comment type="caution">
    <text evidence="2">The sequence shown here is derived from an EMBL/GenBank/DDBJ whole genome shotgun (WGS) entry which is preliminary data.</text>
</comment>
<evidence type="ECO:0000313" key="2">
    <source>
        <dbReference type="EMBL" id="MED6243917.1"/>
    </source>
</evidence>
<feature type="non-terminal residue" evidence="2">
    <location>
        <position position="1"/>
    </location>
</feature>